<accession>A0A0H2MMV0</accession>
<proteinExistence type="predicted"/>
<gene>
    <name evidence="5" type="primary">rhaS1</name>
    <name evidence="5" type="ORF">VPARA_05930</name>
</gene>
<dbReference type="PROSITE" id="PS01124">
    <property type="entry name" value="HTH_ARAC_FAMILY_2"/>
    <property type="match status" value="1"/>
</dbReference>
<keyword evidence="1" id="KW-0805">Transcription regulation</keyword>
<dbReference type="InterPro" id="IPR009594">
    <property type="entry name" value="Tscrpt_reg_HTH_AraC_N"/>
</dbReference>
<dbReference type="PANTHER" id="PTHR43436">
    <property type="entry name" value="ARAC-FAMILY TRANSCRIPTIONAL REGULATOR"/>
    <property type="match status" value="1"/>
</dbReference>
<dbReference type="SUPFAM" id="SSF46689">
    <property type="entry name" value="Homeodomain-like"/>
    <property type="match status" value="2"/>
</dbReference>
<dbReference type="GO" id="GO:0003700">
    <property type="term" value="F:DNA-binding transcription factor activity"/>
    <property type="evidence" value="ECO:0007669"/>
    <property type="project" value="InterPro"/>
</dbReference>
<evidence type="ECO:0000313" key="6">
    <source>
        <dbReference type="Proteomes" id="UP000035170"/>
    </source>
</evidence>
<dbReference type="InterPro" id="IPR018060">
    <property type="entry name" value="HTH_AraC"/>
</dbReference>
<sequence>MRDLARAIAAYTEAHPGSPFWETAIAGLLLLRSDHEKPPNPIISRPALCVVVQGAKWTSFGDERHTYHAGEALVVTIEMPSVGRVFEASPDAPFLAAVIEFSPVVLRDVLKQLTLPPATNNEPGRGGAAVIKMDQPITDCVLRMVRLLDRPEAIPILAPLLIRELSYWLLVGPMGGRIVGMTLGHDRWDQITRTIGRLREQFTEPLRIADLAAEAGLSPSAFHRQFKAVTSMTPIQYQKQLRLLEARRMILTQRTKVESAAYATGYESPSQFSREYARMFGRSPKQDANTGAVELA</sequence>
<dbReference type="SMART" id="SM00342">
    <property type="entry name" value="HTH_ARAC"/>
    <property type="match status" value="1"/>
</dbReference>
<comment type="caution">
    <text evidence="5">The sequence shown here is derived from an EMBL/GenBank/DDBJ whole genome shotgun (WGS) entry which is preliminary data.</text>
</comment>
<dbReference type="Pfam" id="PF06719">
    <property type="entry name" value="AraC_N"/>
    <property type="match status" value="1"/>
</dbReference>
<organism evidence="5 6">
    <name type="scientific">Variovorax paradoxus</name>
    <dbReference type="NCBI Taxonomy" id="34073"/>
    <lineage>
        <taxon>Bacteria</taxon>
        <taxon>Pseudomonadati</taxon>
        <taxon>Pseudomonadota</taxon>
        <taxon>Betaproteobacteria</taxon>
        <taxon>Burkholderiales</taxon>
        <taxon>Comamonadaceae</taxon>
        <taxon>Variovorax</taxon>
    </lineage>
</organism>
<protein>
    <submittedName>
        <fullName evidence="5">HTH-type transcriptional activator RhaS</fullName>
    </submittedName>
</protein>
<evidence type="ECO:0000256" key="1">
    <source>
        <dbReference type="ARBA" id="ARBA00023015"/>
    </source>
</evidence>
<name>A0A0H2MMV0_VARPD</name>
<keyword evidence="2" id="KW-0238">DNA-binding</keyword>
<dbReference type="InterPro" id="IPR009057">
    <property type="entry name" value="Homeodomain-like_sf"/>
</dbReference>
<dbReference type="AlphaFoldDB" id="A0A0H2MMV0"/>
<dbReference type="Pfam" id="PF12833">
    <property type="entry name" value="HTH_18"/>
    <property type="match status" value="1"/>
</dbReference>
<dbReference type="PROSITE" id="PS00041">
    <property type="entry name" value="HTH_ARAC_FAMILY_1"/>
    <property type="match status" value="1"/>
</dbReference>
<dbReference type="GO" id="GO:0043565">
    <property type="term" value="F:sequence-specific DNA binding"/>
    <property type="evidence" value="ECO:0007669"/>
    <property type="project" value="InterPro"/>
</dbReference>
<reference evidence="5 6" key="1">
    <citation type="submission" date="2015-03" db="EMBL/GenBank/DDBJ databases">
        <title>Genome sequence of Variovorax paradoxus TBEA6.</title>
        <authorList>
            <person name="Poehlein A."/>
            <person name="Schuldes J."/>
            <person name="Wuebbeler J.H."/>
            <person name="Hiessl S."/>
            <person name="Steinbuechel A."/>
            <person name="Daniel R."/>
        </authorList>
    </citation>
    <scope>NUCLEOTIDE SEQUENCE [LARGE SCALE GENOMIC DNA]</scope>
    <source>
        <strain evidence="5 6">TBEA6</strain>
    </source>
</reference>
<keyword evidence="3" id="KW-0804">Transcription</keyword>
<evidence type="ECO:0000256" key="2">
    <source>
        <dbReference type="ARBA" id="ARBA00023125"/>
    </source>
</evidence>
<evidence type="ECO:0000313" key="5">
    <source>
        <dbReference type="EMBL" id="KLN58050.1"/>
    </source>
</evidence>
<dbReference type="EMBL" id="JZWI01000004">
    <property type="protein sequence ID" value="KLN58050.1"/>
    <property type="molecule type" value="Genomic_DNA"/>
</dbReference>
<keyword evidence="6" id="KW-1185">Reference proteome</keyword>
<dbReference type="PATRIC" id="fig|34073.19.peg.600"/>
<evidence type="ECO:0000259" key="4">
    <source>
        <dbReference type="PROSITE" id="PS01124"/>
    </source>
</evidence>
<dbReference type="InterPro" id="IPR018062">
    <property type="entry name" value="HTH_AraC-typ_CS"/>
</dbReference>
<dbReference type="Gene3D" id="1.10.10.60">
    <property type="entry name" value="Homeodomain-like"/>
    <property type="match status" value="2"/>
</dbReference>
<feature type="domain" description="HTH araC/xylS-type" evidence="4">
    <location>
        <begin position="192"/>
        <end position="290"/>
    </location>
</feature>
<evidence type="ECO:0000256" key="3">
    <source>
        <dbReference type="ARBA" id="ARBA00023163"/>
    </source>
</evidence>
<dbReference type="PANTHER" id="PTHR43436:SF1">
    <property type="entry name" value="TRANSCRIPTIONAL REGULATORY PROTEIN"/>
    <property type="match status" value="1"/>
</dbReference>
<dbReference type="Proteomes" id="UP000035170">
    <property type="component" value="Unassembled WGS sequence"/>
</dbReference>